<sequence length="77" mass="8516">MAPGVKELATVVDSLLSSTELTPTPKEIEMTTQVQVQQAQPQQQSQAQSQTDRQDDKKITVVVKPRKARPVLIPVHL</sequence>
<reference evidence="2 3" key="1">
    <citation type="submission" date="2017-02" db="EMBL/GenBank/DDBJ databases">
        <title>Paraburkholderia sophoroidis sp. nov. and Paraburkholderia steynii sp. nov. rhizobial symbionts of the fynbos legume Hypocalyptus sophoroides.</title>
        <authorList>
            <person name="Steenkamp E.T."/>
            <person name="Beukes C.W."/>
            <person name="Van Zyl E."/>
            <person name="Avontuur J."/>
            <person name="Chan W.Y."/>
            <person name="Hassen A."/>
            <person name="Palmer M."/>
            <person name="Mthombeni L."/>
            <person name="Phalane F."/>
            <person name="Sereme K."/>
            <person name="Venter S.N."/>
        </authorList>
    </citation>
    <scope>NUCLEOTIDE SEQUENCE [LARGE SCALE GENOMIC DNA]</scope>
    <source>
        <strain evidence="2 3">HC1.1ba</strain>
    </source>
</reference>
<dbReference type="Proteomes" id="UP000294200">
    <property type="component" value="Unassembled WGS sequence"/>
</dbReference>
<evidence type="ECO:0000256" key="1">
    <source>
        <dbReference type="SAM" id="MobiDB-lite"/>
    </source>
</evidence>
<protein>
    <submittedName>
        <fullName evidence="2">Uncharacterized protein</fullName>
    </submittedName>
</protein>
<accession>A0A4R0XLK5</accession>
<dbReference type="EMBL" id="MWML01000019">
    <property type="protein sequence ID" value="TCG09030.1"/>
    <property type="molecule type" value="Genomic_DNA"/>
</dbReference>
<organism evidence="2 3">
    <name type="scientific">Paraburkholderia steynii</name>
    <dbReference type="NCBI Taxonomy" id="1245441"/>
    <lineage>
        <taxon>Bacteria</taxon>
        <taxon>Pseudomonadati</taxon>
        <taxon>Pseudomonadota</taxon>
        <taxon>Betaproteobacteria</taxon>
        <taxon>Burkholderiales</taxon>
        <taxon>Burkholderiaceae</taxon>
        <taxon>Paraburkholderia</taxon>
    </lineage>
</organism>
<keyword evidence="3" id="KW-1185">Reference proteome</keyword>
<name>A0A4R0XLK5_9BURK</name>
<feature type="compositionally biased region" description="Low complexity" evidence="1">
    <location>
        <begin position="33"/>
        <end position="50"/>
    </location>
</feature>
<feature type="region of interest" description="Disordered" evidence="1">
    <location>
        <begin position="31"/>
        <end position="59"/>
    </location>
</feature>
<gene>
    <name evidence="2" type="ORF">BZM27_07850</name>
</gene>
<comment type="caution">
    <text evidence="2">The sequence shown here is derived from an EMBL/GenBank/DDBJ whole genome shotgun (WGS) entry which is preliminary data.</text>
</comment>
<evidence type="ECO:0000313" key="2">
    <source>
        <dbReference type="EMBL" id="TCG09030.1"/>
    </source>
</evidence>
<dbReference type="AlphaFoldDB" id="A0A4R0XLK5"/>
<proteinExistence type="predicted"/>
<evidence type="ECO:0000313" key="3">
    <source>
        <dbReference type="Proteomes" id="UP000294200"/>
    </source>
</evidence>